<accession>A0A0C3CTT0</accession>
<reference evidence="2 3" key="1">
    <citation type="submission" date="2014-04" db="EMBL/GenBank/DDBJ databases">
        <authorList>
            <consortium name="DOE Joint Genome Institute"/>
            <person name="Kuo A."/>
            <person name="Gay G."/>
            <person name="Dore J."/>
            <person name="Kohler A."/>
            <person name="Nagy L.G."/>
            <person name="Floudas D."/>
            <person name="Copeland A."/>
            <person name="Barry K.W."/>
            <person name="Cichocki N."/>
            <person name="Veneault-Fourrey C."/>
            <person name="LaButti K."/>
            <person name="Lindquist E.A."/>
            <person name="Lipzen A."/>
            <person name="Lundell T."/>
            <person name="Morin E."/>
            <person name="Murat C."/>
            <person name="Sun H."/>
            <person name="Tunlid A."/>
            <person name="Henrissat B."/>
            <person name="Grigoriev I.V."/>
            <person name="Hibbett D.S."/>
            <person name="Martin F."/>
            <person name="Nordberg H.P."/>
            <person name="Cantor M.N."/>
            <person name="Hua S.X."/>
        </authorList>
    </citation>
    <scope>NUCLEOTIDE SEQUENCE [LARGE SCALE GENOMIC DNA]</scope>
    <source>
        <strain evidence="3">h7</strain>
    </source>
</reference>
<evidence type="ECO:0000313" key="3">
    <source>
        <dbReference type="Proteomes" id="UP000053424"/>
    </source>
</evidence>
<dbReference type="EMBL" id="KN831769">
    <property type="protein sequence ID" value="KIM47514.1"/>
    <property type="molecule type" value="Genomic_DNA"/>
</dbReference>
<proteinExistence type="predicted"/>
<keyword evidence="3" id="KW-1185">Reference proteome</keyword>
<dbReference type="OrthoDB" id="10386943at2759"/>
<organism evidence="2 3">
    <name type="scientific">Hebeloma cylindrosporum</name>
    <dbReference type="NCBI Taxonomy" id="76867"/>
    <lineage>
        <taxon>Eukaryota</taxon>
        <taxon>Fungi</taxon>
        <taxon>Dikarya</taxon>
        <taxon>Basidiomycota</taxon>
        <taxon>Agaricomycotina</taxon>
        <taxon>Agaricomycetes</taxon>
        <taxon>Agaricomycetidae</taxon>
        <taxon>Agaricales</taxon>
        <taxon>Agaricineae</taxon>
        <taxon>Hymenogastraceae</taxon>
        <taxon>Hebeloma</taxon>
    </lineage>
</organism>
<dbReference type="HOGENOM" id="CLU_2320770_0_0_1"/>
<sequence>MVQIKLAAVLFAFGSILPVSVFGAPTVNVYDRDDLDFIDSNLVRRAWSIRFEPRCKNWSFISVDPCTQPSNCGCTGRRLFSCINQTMLQQCKYTRECGCMVRPRSHSPH</sequence>
<gene>
    <name evidence="2" type="ORF">M413DRAFT_416401</name>
</gene>
<protein>
    <submittedName>
        <fullName evidence="2">Uncharacterized protein</fullName>
    </submittedName>
</protein>
<keyword evidence="1" id="KW-0732">Signal</keyword>
<name>A0A0C3CTT0_HEBCY</name>
<feature type="signal peptide" evidence="1">
    <location>
        <begin position="1"/>
        <end position="23"/>
    </location>
</feature>
<dbReference type="AlphaFoldDB" id="A0A0C3CTT0"/>
<reference evidence="3" key="2">
    <citation type="submission" date="2015-01" db="EMBL/GenBank/DDBJ databases">
        <title>Evolutionary Origins and Diversification of the Mycorrhizal Mutualists.</title>
        <authorList>
            <consortium name="DOE Joint Genome Institute"/>
            <consortium name="Mycorrhizal Genomics Consortium"/>
            <person name="Kohler A."/>
            <person name="Kuo A."/>
            <person name="Nagy L.G."/>
            <person name="Floudas D."/>
            <person name="Copeland A."/>
            <person name="Barry K.W."/>
            <person name="Cichocki N."/>
            <person name="Veneault-Fourrey C."/>
            <person name="LaButti K."/>
            <person name="Lindquist E.A."/>
            <person name="Lipzen A."/>
            <person name="Lundell T."/>
            <person name="Morin E."/>
            <person name="Murat C."/>
            <person name="Riley R."/>
            <person name="Ohm R."/>
            <person name="Sun H."/>
            <person name="Tunlid A."/>
            <person name="Henrissat B."/>
            <person name="Grigoriev I.V."/>
            <person name="Hibbett D.S."/>
            <person name="Martin F."/>
        </authorList>
    </citation>
    <scope>NUCLEOTIDE SEQUENCE [LARGE SCALE GENOMIC DNA]</scope>
    <source>
        <strain evidence="3">h7</strain>
    </source>
</reference>
<dbReference type="Proteomes" id="UP000053424">
    <property type="component" value="Unassembled WGS sequence"/>
</dbReference>
<feature type="chain" id="PRO_5002162836" evidence="1">
    <location>
        <begin position="24"/>
        <end position="109"/>
    </location>
</feature>
<evidence type="ECO:0000313" key="2">
    <source>
        <dbReference type="EMBL" id="KIM47514.1"/>
    </source>
</evidence>
<evidence type="ECO:0000256" key="1">
    <source>
        <dbReference type="SAM" id="SignalP"/>
    </source>
</evidence>